<evidence type="ECO:0000313" key="4">
    <source>
        <dbReference type="Proteomes" id="UP001321492"/>
    </source>
</evidence>
<dbReference type="RefSeq" id="WP_283739000.1">
    <property type="nucleotide sequence ID" value="NZ_JASJEV010000001.1"/>
</dbReference>
<dbReference type="InterPro" id="IPR006860">
    <property type="entry name" value="FecR"/>
</dbReference>
<evidence type="ECO:0000313" key="3">
    <source>
        <dbReference type="EMBL" id="MDJ1157013.1"/>
    </source>
</evidence>
<dbReference type="Proteomes" id="UP001321492">
    <property type="component" value="Unassembled WGS sequence"/>
</dbReference>
<organism evidence="3 4">
    <name type="scientific">Chelatococcus albus</name>
    <dbReference type="NCBI Taxonomy" id="3047466"/>
    <lineage>
        <taxon>Bacteria</taxon>
        <taxon>Pseudomonadati</taxon>
        <taxon>Pseudomonadota</taxon>
        <taxon>Alphaproteobacteria</taxon>
        <taxon>Hyphomicrobiales</taxon>
        <taxon>Chelatococcaceae</taxon>
        <taxon>Chelatococcus</taxon>
    </lineage>
</organism>
<feature type="region of interest" description="Disordered" evidence="1">
    <location>
        <begin position="225"/>
        <end position="283"/>
    </location>
</feature>
<proteinExistence type="predicted"/>
<name>A0ABT7ACF9_9HYPH</name>
<evidence type="ECO:0000259" key="2">
    <source>
        <dbReference type="Pfam" id="PF04773"/>
    </source>
</evidence>
<protein>
    <submittedName>
        <fullName evidence="3">FecR domain-containing protein</fullName>
    </submittedName>
</protein>
<evidence type="ECO:0000256" key="1">
    <source>
        <dbReference type="SAM" id="MobiDB-lite"/>
    </source>
</evidence>
<comment type="caution">
    <text evidence="3">The sequence shown here is derived from an EMBL/GenBank/DDBJ whole genome shotgun (WGS) entry which is preliminary data.</text>
</comment>
<feature type="compositionally biased region" description="Gly residues" evidence="1">
    <location>
        <begin position="253"/>
        <end position="283"/>
    </location>
</feature>
<sequence>MAAVLAAGWVAAASEAAAESEIGAAVVVQREVSGLVSGRDRQIAVGDDLYTEEVVRTGAASAARLLFLDETSLSMGAAASVKLDRFVYNPDRSATTVVVDATRGAFRWISGASDPRAYRIRTPLATIGVRGTVFDFLVERARLTVVLQDGRIAICPHGRRCVTVEQPGEVVYVTRSGGATPPRPGGPETFDFADVCLQGNRDLCAQAPRGGDAPFVPLAVPVRDRFSDAGNGEGAREGQGAGSGQQPGSQTPGSGGSSSGGTSSGGSSGAAGSNPGGQSGGKP</sequence>
<dbReference type="Pfam" id="PF04773">
    <property type="entry name" value="FecR"/>
    <property type="match status" value="1"/>
</dbReference>
<reference evidence="3 4" key="1">
    <citation type="submission" date="2023-05" db="EMBL/GenBank/DDBJ databases">
        <title>Chelatococcus sp. nov., a moderately thermophilic bacterium isolated from hot spring microbial mat.</title>
        <authorList>
            <person name="Hu C.-J."/>
            <person name="Li W.-J."/>
        </authorList>
    </citation>
    <scope>NUCLEOTIDE SEQUENCE [LARGE SCALE GENOMIC DNA]</scope>
    <source>
        <strain evidence="3 4">SYSU G07232</strain>
    </source>
</reference>
<dbReference type="EMBL" id="JASJEV010000001">
    <property type="protein sequence ID" value="MDJ1157013.1"/>
    <property type="molecule type" value="Genomic_DNA"/>
</dbReference>
<feature type="compositionally biased region" description="Gly residues" evidence="1">
    <location>
        <begin position="231"/>
        <end position="245"/>
    </location>
</feature>
<gene>
    <name evidence="3" type="ORF">QNA08_01995</name>
</gene>
<feature type="domain" description="FecR protein" evidence="2">
    <location>
        <begin position="54"/>
        <end position="152"/>
    </location>
</feature>
<dbReference type="Gene3D" id="2.60.120.1440">
    <property type="match status" value="1"/>
</dbReference>
<accession>A0ABT7ACF9</accession>
<keyword evidence="4" id="KW-1185">Reference proteome</keyword>